<dbReference type="RefSeq" id="WP_215610750.1">
    <property type="nucleotide sequence ID" value="NZ_JADOES010000055.1"/>
</dbReference>
<sequence>MNTKTMKSKISLVSLDLALLLLLTSCQSNPVSELINSVVDAFSVDAVAIAERLEPGYQSPSTNAYNMVGSENLTEHQMLRLLYLHWPQSYKAMSSLLGAPTARDTSTNRDYYTMPNGNDLFIQYNAQGYAIDYRLGDSN</sequence>
<dbReference type="Proteomes" id="UP000717364">
    <property type="component" value="Unassembled WGS sequence"/>
</dbReference>
<protein>
    <recommendedName>
        <fullName evidence="4">FAS1 domain-containing protein</fullName>
    </recommendedName>
</protein>
<name>A0A947DIJ1_9CYAN</name>
<feature type="chain" id="PRO_5037222337" description="FAS1 domain-containing protein" evidence="1">
    <location>
        <begin position="31"/>
        <end position="139"/>
    </location>
</feature>
<organism evidence="2 3">
    <name type="scientific">Leptothoe spongobia TAU-MAC 1115</name>
    <dbReference type="NCBI Taxonomy" id="1967444"/>
    <lineage>
        <taxon>Bacteria</taxon>
        <taxon>Bacillati</taxon>
        <taxon>Cyanobacteriota</taxon>
        <taxon>Cyanophyceae</taxon>
        <taxon>Nodosilineales</taxon>
        <taxon>Cymatolegaceae</taxon>
        <taxon>Leptothoe</taxon>
        <taxon>Leptothoe spongobia</taxon>
    </lineage>
</organism>
<evidence type="ECO:0008006" key="4">
    <source>
        <dbReference type="Google" id="ProtNLM"/>
    </source>
</evidence>
<evidence type="ECO:0000313" key="2">
    <source>
        <dbReference type="EMBL" id="MBT9317686.1"/>
    </source>
</evidence>
<comment type="caution">
    <text evidence="2">The sequence shown here is derived from an EMBL/GenBank/DDBJ whole genome shotgun (WGS) entry which is preliminary data.</text>
</comment>
<reference evidence="2" key="1">
    <citation type="submission" date="2020-11" db="EMBL/GenBank/DDBJ databases">
        <authorList>
            <person name="Konstantinou D."/>
            <person name="Gkelis S."/>
            <person name="Popin R."/>
            <person name="Fewer D."/>
            <person name="Sivonen K."/>
        </authorList>
    </citation>
    <scope>NUCLEOTIDE SEQUENCE</scope>
    <source>
        <strain evidence="2">TAU-MAC 1115</strain>
    </source>
</reference>
<keyword evidence="3" id="KW-1185">Reference proteome</keyword>
<dbReference type="AlphaFoldDB" id="A0A947DIJ1"/>
<gene>
    <name evidence="2" type="ORF">IXB50_19890</name>
</gene>
<accession>A0A947DIJ1</accession>
<reference evidence="2" key="2">
    <citation type="journal article" date="2021" name="Mar. Drugs">
        <title>Genome Reduction and Secondary Metabolism of the Marine Sponge-Associated Cyanobacterium Leptothoe.</title>
        <authorList>
            <person name="Konstantinou D."/>
            <person name="Popin R.V."/>
            <person name="Fewer D.P."/>
            <person name="Sivonen K."/>
            <person name="Gkelis S."/>
        </authorList>
    </citation>
    <scope>NUCLEOTIDE SEQUENCE</scope>
    <source>
        <strain evidence="2">TAU-MAC 1115</strain>
    </source>
</reference>
<proteinExistence type="predicted"/>
<dbReference type="EMBL" id="JADOES010000055">
    <property type="protein sequence ID" value="MBT9317686.1"/>
    <property type="molecule type" value="Genomic_DNA"/>
</dbReference>
<feature type="signal peptide" evidence="1">
    <location>
        <begin position="1"/>
        <end position="30"/>
    </location>
</feature>
<evidence type="ECO:0000256" key="1">
    <source>
        <dbReference type="SAM" id="SignalP"/>
    </source>
</evidence>
<keyword evidence="1" id="KW-0732">Signal</keyword>
<evidence type="ECO:0000313" key="3">
    <source>
        <dbReference type="Proteomes" id="UP000717364"/>
    </source>
</evidence>